<evidence type="ECO:0000256" key="4">
    <source>
        <dbReference type="ARBA" id="ARBA00022723"/>
    </source>
</evidence>
<sequence length="252" mass="26851">MRRILVVNDDGIGAEGIVRLAAAAKNLGEVWVVAPGQQCSAMSHCITVRGSLQIRQEDFPVPGVMAYSVAGTPADCVKVGIRHLMQDRPDVVFSGINCGYNVGVDILYSGTVGAAMEALLNGIPAIAFSEERGGTSEVADACLLSVAEKLLEAGCAPDEIWNVNFPGCPLRELRGIRENRIPEKTQFYMDNYLVEEGPEGGLQLSVCGIPSKAAAPGTDMEAVLERYISIGKIRNTVLGAKGRTDEPENALF</sequence>
<evidence type="ECO:0000313" key="9">
    <source>
        <dbReference type="EMBL" id="RGE58886.1"/>
    </source>
</evidence>
<evidence type="ECO:0000259" key="8">
    <source>
        <dbReference type="Pfam" id="PF01975"/>
    </source>
</evidence>
<keyword evidence="5 7" id="KW-0547">Nucleotide-binding</keyword>
<evidence type="ECO:0000256" key="5">
    <source>
        <dbReference type="ARBA" id="ARBA00022741"/>
    </source>
</evidence>
<accession>A0A3E3I2J8</accession>
<dbReference type="SUPFAM" id="SSF64167">
    <property type="entry name" value="SurE-like"/>
    <property type="match status" value="1"/>
</dbReference>
<dbReference type="InterPro" id="IPR002828">
    <property type="entry name" value="SurE-like_Pase/nucleotidase"/>
</dbReference>
<evidence type="ECO:0000256" key="7">
    <source>
        <dbReference type="HAMAP-Rule" id="MF_00060"/>
    </source>
</evidence>
<comment type="cofactor">
    <cofactor evidence="7">
        <name>a divalent metal cation</name>
        <dbReference type="ChEBI" id="CHEBI:60240"/>
    </cofactor>
    <text evidence="7">Binds 1 divalent metal cation per subunit.</text>
</comment>
<dbReference type="AlphaFoldDB" id="A0A3E3I2J8"/>
<evidence type="ECO:0000313" key="11">
    <source>
        <dbReference type="Proteomes" id="UP000260812"/>
    </source>
</evidence>
<comment type="caution">
    <text evidence="9">The sequence shown here is derived from an EMBL/GenBank/DDBJ whole genome shotgun (WGS) entry which is preliminary data.</text>
</comment>
<dbReference type="GO" id="GO:0000166">
    <property type="term" value="F:nucleotide binding"/>
    <property type="evidence" value="ECO:0007669"/>
    <property type="project" value="UniProtKB-KW"/>
</dbReference>
<comment type="catalytic activity">
    <reaction evidence="1 7">
        <text>a ribonucleoside 5'-phosphate + H2O = a ribonucleoside + phosphate</text>
        <dbReference type="Rhea" id="RHEA:12484"/>
        <dbReference type="ChEBI" id="CHEBI:15377"/>
        <dbReference type="ChEBI" id="CHEBI:18254"/>
        <dbReference type="ChEBI" id="CHEBI:43474"/>
        <dbReference type="ChEBI" id="CHEBI:58043"/>
        <dbReference type="EC" id="3.1.3.5"/>
    </reaction>
</comment>
<comment type="function">
    <text evidence="7">Nucleotidase that shows phosphatase activity on nucleoside 5'-monophosphates.</text>
</comment>
<dbReference type="Gene3D" id="3.40.1210.10">
    <property type="entry name" value="Survival protein SurE-like phosphatase/nucleotidase"/>
    <property type="match status" value="1"/>
</dbReference>
<evidence type="ECO:0000256" key="3">
    <source>
        <dbReference type="ARBA" id="ARBA00022490"/>
    </source>
</evidence>
<dbReference type="Proteomes" id="UP000260812">
    <property type="component" value="Unassembled WGS sequence"/>
</dbReference>
<feature type="binding site" evidence="7">
    <location>
        <position position="10"/>
    </location>
    <ligand>
        <name>a divalent metal cation</name>
        <dbReference type="ChEBI" id="CHEBI:60240"/>
    </ligand>
</feature>
<proteinExistence type="inferred from homology"/>
<dbReference type="EC" id="3.1.3.5" evidence="7"/>
<dbReference type="Proteomes" id="UP000261166">
    <property type="component" value="Unassembled WGS sequence"/>
</dbReference>
<evidence type="ECO:0000313" key="12">
    <source>
        <dbReference type="Proteomes" id="UP000261166"/>
    </source>
</evidence>
<dbReference type="GO" id="GO:0005737">
    <property type="term" value="C:cytoplasm"/>
    <property type="evidence" value="ECO:0007669"/>
    <property type="project" value="UniProtKB-SubCell"/>
</dbReference>
<dbReference type="GeneID" id="97988313"/>
<evidence type="ECO:0000313" key="10">
    <source>
        <dbReference type="EMBL" id="RGE69385.1"/>
    </source>
</evidence>
<comment type="subcellular location">
    <subcellularLocation>
        <location evidence="7">Cytoplasm</location>
    </subcellularLocation>
</comment>
<dbReference type="HAMAP" id="MF_00060">
    <property type="entry name" value="SurE"/>
    <property type="match status" value="1"/>
</dbReference>
<dbReference type="OrthoDB" id="9780815at2"/>
<evidence type="ECO:0000256" key="6">
    <source>
        <dbReference type="ARBA" id="ARBA00022801"/>
    </source>
</evidence>
<dbReference type="Pfam" id="PF01975">
    <property type="entry name" value="SurE"/>
    <property type="match status" value="1"/>
</dbReference>
<dbReference type="GO" id="GO:0008253">
    <property type="term" value="F:5'-nucleotidase activity"/>
    <property type="evidence" value="ECO:0007669"/>
    <property type="project" value="UniProtKB-UniRule"/>
</dbReference>
<feature type="binding site" evidence="7">
    <location>
        <position position="40"/>
    </location>
    <ligand>
        <name>a divalent metal cation</name>
        <dbReference type="ChEBI" id="CHEBI:60240"/>
    </ligand>
</feature>
<dbReference type="EMBL" id="QVLV01000010">
    <property type="protein sequence ID" value="RGE58886.1"/>
    <property type="molecule type" value="Genomic_DNA"/>
</dbReference>
<keyword evidence="6 7" id="KW-0378">Hydrolase</keyword>
<feature type="binding site" evidence="7">
    <location>
        <position position="9"/>
    </location>
    <ligand>
        <name>a divalent metal cation</name>
        <dbReference type="ChEBI" id="CHEBI:60240"/>
    </ligand>
</feature>
<comment type="similarity">
    <text evidence="2 7">Belongs to the SurE nucleotidase family.</text>
</comment>
<evidence type="ECO:0000256" key="2">
    <source>
        <dbReference type="ARBA" id="ARBA00011062"/>
    </source>
</evidence>
<gene>
    <name evidence="7 9" type="primary">surE</name>
    <name evidence="10" type="ORF">DWY69_17195</name>
    <name evidence="9" type="ORF">DXC51_15920</name>
</gene>
<feature type="binding site" evidence="7">
    <location>
        <position position="97"/>
    </location>
    <ligand>
        <name>a divalent metal cation</name>
        <dbReference type="ChEBI" id="CHEBI:60240"/>
    </ligand>
</feature>
<keyword evidence="11" id="KW-1185">Reference proteome</keyword>
<evidence type="ECO:0000256" key="1">
    <source>
        <dbReference type="ARBA" id="ARBA00000815"/>
    </source>
</evidence>
<dbReference type="GO" id="GO:0008254">
    <property type="term" value="F:3'-nucleotidase activity"/>
    <property type="evidence" value="ECO:0007669"/>
    <property type="project" value="TreeGrafter"/>
</dbReference>
<dbReference type="InterPro" id="IPR030048">
    <property type="entry name" value="SurE"/>
</dbReference>
<name>A0A3E3I2J8_9FIRM</name>
<dbReference type="GO" id="GO:0046872">
    <property type="term" value="F:metal ion binding"/>
    <property type="evidence" value="ECO:0007669"/>
    <property type="project" value="UniProtKB-UniRule"/>
</dbReference>
<feature type="domain" description="Survival protein SurE-like phosphatase/nucleotidase" evidence="8">
    <location>
        <begin position="4"/>
        <end position="180"/>
    </location>
</feature>
<dbReference type="EMBL" id="QVLU01000016">
    <property type="protein sequence ID" value="RGE69385.1"/>
    <property type="molecule type" value="Genomic_DNA"/>
</dbReference>
<keyword evidence="4 7" id="KW-0479">Metal-binding</keyword>
<dbReference type="PANTHER" id="PTHR30457:SF12">
    <property type="entry name" value="5'_3'-NUCLEOTIDASE SURE"/>
    <property type="match status" value="1"/>
</dbReference>
<dbReference type="RefSeq" id="WP_025487399.1">
    <property type="nucleotide sequence ID" value="NZ_CALBAU010000072.1"/>
</dbReference>
<dbReference type="NCBIfam" id="TIGR00087">
    <property type="entry name" value="surE"/>
    <property type="match status" value="1"/>
</dbReference>
<dbReference type="InterPro" id="IPR036523">
    <property type="entry name" value="SurE-like_sf"/>
</dbReference>
<protein>
    <recommendedName>
        <fullName evidence="7">5'-nucleotidase SurE</fullName>
        <ecNumber evidence="7">3.1.3.5</ecNumber>
    </recommendedName>
    <alternativeName>
        <fullName evidence="7">Nucleoside 5'-monophosphate phosphohydrolase</fullName>
    </alternativeName>
</protein>
<keyword evidence="3 7" id="KW-0963">Cytoplasm</keyword>
<dbReference type="GO" id="GO:0004309">
    <property type="term" value="F:exopolyphosphatase activity"/>
    <property type="evidence" value="ECO:0007669"/>
    <property type="project" value="TreeGrafter"/>
</dbReference>
<dbReference type="PANTHER" id="PTHR30457">
    <property type="entry name" value="5'-NUCLEOTIDASE SURE"/>
    <property type="match status" value="1"/>
</dbReference>
<organism evidence="9 11">
    <name type="scientific">Eisenbergiella massiliensis</name>
    <dbReference type="NCBI Taxonomy" id="1720294"/>
    <lineage>
        <taxon>Bacteria</taxon>
        <taxon>Bacillati</taxon>
        <taxon>Bacillota</taxon>
        <taxon>Clostridia</taxon>
        <taxon>Lachnospirales</taxon>
        <taxon>Lachnospiraceae</taxon>
        <taxon>Eisenbergiella</taxon>
    </lineage>
</organism>
<reference evidence="9 12" key="1">
    <citation type="submission" date="2018-08" db="EMBL/GenBank/DDBJ databases">
        <title>A genome reference for cultivated species of the human gut microbiota.</title>
        <authorList>
            <person name="Zou Y."/>
            <person name="Xue W."/>
            <person name="Luo G."/>
        </authorList>
    </citation>
    <scope>NUCLEOTIDE SEQUENCE [LARGE SCALE GENOMIC DNA]</scope>
    <source>
        <strain evidence="10 12">AF26-4BH</strain>
        <strain evidence="9">TF05-5AC</strain>
    </source>
</reference>